<accession>A0A7G5F6T7</accession>
<feature type="region of interest" description="Disordered" evidence="1">
    <location>
        <begin position="342"/>
        <end position="386"/>
    </location>
</feature>
<evidence type="ECO:0000313" key="2">
    <source>
        <dbReference type="EMBL" id="QMV82317.1"/>
    </source>
</evidence>
<feature type="compositionally biased region" description="Low complexity" evidence="1">
    <location>
        <begin position="346"/>
        <end position="357"/>
    </location>
</feature>
<dbReference type="AlphaFoldDB" id="A0A7G5F6T7"/>
<dbReference type="Pfam" id="PF19456">
    <property type="entry name" value="MobI"/>
    <property type="match status" value="1"/>
</dbReference>
<keyword evidence="2" id="KW-0614">Plasmid</keyword>
<organism evidence="2">
    <name type="scientific">Klebsiella pneumoniae</name>
    <dbReference type="NCBI Taxonomy" id="573"/>
    <lineage>
        <taxon>Bacteria</taxon>
        <taxon>Pseudomonadati</taxon>
        <taxon>Pseudomonadota</taxon>
        <taxon>Gammaproteobacteria</taxon>
        <taxon>Enterobacterales</taxon>
        <taxon>Enterobacteriaceae</taxon>
        <taxon>Klebsiella/Raoultella group</taxon>
        <taxon>Klebsiella</taxon>
        <taxon>Klebsiella pneumoniae complex</taxon>
    </lineage>
</organism>
<protein>
    <submittedName>
        <fullName evidence="2">Uncharacterized protein</fullName>
    </submittedName>
</protein>
<sequence length="386" mass="43919">MNPIIKAHQEIVIENSVRYIELLKSEASKILDEYWEAWKARNQLISQTTYANGGRFIPGRFAPVLRKVGSSQKLTIVWKDFSPRFKNKIEHHGVVVKPKLGGYSVSCFKNALDWELEMIQETENKIKPIRDLLAEFHQRNTGNNRPLGMVISKLKPLSSEFYTHFHEKNRACLRQFNAISNAIYNIFRLVEGDQATSTKVQKWLSGVYEELSGNVNTFKEQIDKNVARLPLDDSSFEGFDYGEFEIRWNHPMTYKLLDIIQTINVLTRQAHQLWLYGQISQQVHDRIILQLLSSLRVAMDNITKILNAENRVNGKYDALPFIQNIKRFKSVELYIASLETKAPVQSGHSDSSADAGSEPTLKPEAAAGTGKPSDKTQPSATPVSVQ</sequence>
<feature type="compositionally biased region" description="Polar residues" evidence="1">
    <location>
        <begin position="375"/>
        <end position="386"/>
    </location>
</feature>
<geneLocation type="plasmid" evidence="2">
    <name>pA2359-IMP</name>
</geneLocation>
<dbReference type="EMBL" id="MN423363">
    <property type="protein sequence ID" value="QMV82317.1"/>
    <property type="molecule type" value="Genomic_DNA"/>
</dbReference>
<evidence type="ECO:0000256" key="1">
    <source>
        <dbReference type="SAM" id="MobiDB-lite"/>
    </source>
</evidence>
<reference evidence="2" key="1">
    <citation type="submission" date="2019-09" db="EMBL/GenBank/DDBJ databases">
        <authorList>
            <person name="Zhou D."/>
            <person name="Xu Y."/>
        </authorList>
    </citation>
    <scope>NUCLEOTIDE SEQUENCE</scope>
    <source>
        <strain evidence="2">A2359</strain>
        <plasmid evidence="2">pA2359-IMP</plasmid>
    </source>
</reference>
<name>A0A7G5F6T7_KLEPN</name>
<proteinExistence type="predicted"/>
<dbReference type="InterPro" id="IPR045809">
    <property type="entry name" value="MobI"/>
</dbReference>